<dbReference type="AlphaFoldDB" id="A0A1F5YHL8"/>
<comment type="caution">
    <text evidence="2">The sequence shown here is derived from an EMBL/GenBank/DDBJ whole genome shotgun (WGS) entry which is preliminary data.</text>
</comment>
<dbReference type="Pfam" id="PF13470">
    <property type="entry name" value="PIN_3"/>
    <property type="match status" value="1"/>
</dbReference>
<proteinExistence type="predicted"/>
<dbReference type="InterPro" id="IPR029060">
    <property type="entry name" value="PIN-like_dom_sf"/>
</dbReference>
<gene>
    <name evidence="2" type="ORF">A2153_03775</name>
</gene>
<dbReference type="Proteomes" id="UP000177396">
    <property type="component" value="Unassembled WGS sequence"/>
</dbReference>
<dbReference type="NCBIfam" id="TIGR00305">
    <property type="entry name" value="putative toxin-antitoxin system toxin component, PIN family"/>
    <property type="match status" value="1"/>
</dbReference>
<dbReference type="InterPro" id="IPR002716">
    <property type="entry name" value="PIN_dom"/>
</dbReference>
<dbReference type="PANTHER" id="PTHR34610">
    <property type="entry name" value="SSL7007 PROTEIN"/>
    <property type="match status" value="1"/>
</dbReference>
<dbReference type="PANTHER" id="PTHR34610:SF4">
    <property type="entry name" value="SLL8027 PROTEIN"/>
    <property type="match status" value="1"/>
</dbReference>
<dbReference type="SMART" id="SM00670">
    <property type="entry name" value="PINc"/>
    <property type="match status" value="1"/>
</dbReference>
<evidence type="ECO:0000313" key="2">
    <source>
        <dbReference type="EMBL" id="OGF99649.1"/>
    </source>
</evidence>
<dbReference type="InterPro" id="IPR002850">
    <property type="entry name" value="PIN_toxin-like"/>
</dbReference>
<accession>A0A1F5YHL8</accession>
<reference evidence="2 3" key="1">
    <citation type="journal article" date="2016" name="Nat. Commun.">
        <title>Thousands of microbial genomes shed light on interconnected biogeochemical processes in an aquifer system.</title>
        <authorList>
            <person name="Anantharaman K."/>
            <person name="Brown C.T."/>
            <person name="Hug L.A."/>
            <person name="Sharon I."/>
            <person name="Castelle C.J."/>
            <person name="Probst A.J."/>
            <person name="Thomas B.C."/>
            <person name="Singh A."/>
            <person name="Wilkins M.J."/>
            <person name="Karaoz U."/>
            <person name="Brodie E.L."/>
            <person name="Williams K.H."/>
            <person name="Hubbard S.S."/>
            <person name="Banfield J.F."/>
        </authorList>
    </citation>
    <scope>NUCLEOTIDE SEQUENCE [LARGE SCALE GENOMIC DNA]</scope>
</reference>
<dbReference type="EMBL" id="MFJB01000055">
    <property type="protein sequence ID" value="OGF99649.1"/>
    <property type="molecule type" value="Genomic_DNA"/>
</dbReference>
<feature type="domain" description="PIN" evidence="1">
    <location>
        <begin position="4"/>
        <end position="118"/>
    </location>
</feature>
<name>A0A1F5YHL8_9BACT</name>
<protein>
    <submittedName>
        <fullName evidence="2">Putative toxin-antitoxin system toxin component, PIN family</fullName>
    </submittedName>
</protein>
<evidence type="ECO:0000259" key="1">
    <source>
        <dbReference type="SMART" id="SM00670"/>
    </source>
</evidence>
<organism evidence="2 3">
    <name type="scientific">Candidatus Gottesmanbacteria bacterium RBG_16_38_7b</name>
    <dbReference type="NCBI Taxonomy" id="1798372"/>
    <lineage>
        <taxon>Bacteria</taxon>
        <taxon>Candidatus Gottesmaniibacteriota</taxon>
    </lineage>
</organism>
<dbReference type="SUPFAM" id="SSF88723">
    <property type="entry name" value="PIN domain-like"/>
    <property type="match status" value="1"/>
</dbReference>
<sequence length="146" mass="16202">MKLLKIFLDTSVILSGLASSTGGSRKLFAAAKLKKLKLVTSLNAIEEAADHLDKLKINPNQLSELLRTKIVFLVKNPSEKMIEKFIQVSPDPNDAPILAAALLCGADFLVSLDKKHILTPKVRKTLKPMKIGSPKDFWKWVGKRKQ</sequence>
<evidence type="ECO:0000313" key="3">
    <source>
        <dbReference type="Proteomes" id="UP000177396"/>
    </source>
</evidence>